<evidence type="ECO:0000313" key="2">
    <source>
        <dbReference type="EMBL" id="ELR17867.1"/>
    </source>
</evidence>
<dbReference type="VEuPathDB" id="AmoebaDB:ACA1_249130"/>
<name>L8GY37_ACACF</name>
<dbReference type="EMBL" id="KB007971">
    <property type="protein sequence ID" value="ELR17867.1"/>
    <property type="molecule type" value="Genomic_DNA"/>
</dbReference>
<dbReference type="RefSeq" id="XP_004339880.1">
    <property type="nucleotide sequence ID" value="XM_004339832.1"/>
</dbReference>
<accession>L8GY37</accession>
<keyword evidence="1" id="KW-0040">ANK repeat</keyword>
<reference evidence="2 3" key="1">
    <citation type="journal article" date="2013" name="Genome Biol.">
        <title>Genome of Acanthamoeba castellanii highlights extensive lateral gene transfer and early evolution of tyrosine kinase signaling.</title>
        <authorList>
            <person name="Clarke M."/>
            <person name="Lohan A.J."/>
            <person name="Liu B."/>
            <person name="Lagkouvardos I."/>
            <person name="Roy S."/>
            <person name="Zafar N."/>
            <person name="Bertelli C."/>
            <person name="Schilde C."/>
            <person name="Kianianmomeni A."/>
            <person name="Burglin T.R."/>
            <person name="Frech C."/>
            <person name="Turcotte B."/>
            <person name="Kopec K.O."/>
            <person name="Synnott J.M."/>
            <person name="Choo C."/>
            <person name="Paponov I."/>
            <person name="Finkler A."/>
            <person name="Soon Heng Tan C."/>
            <person name="Hutchins A.P."/>
            <person name="Weinmeier T."/>
            <person name="Rattei T."/>
            <person name="Chu J.S."/>
            <person name="Gimenez G."/>
            <person name="Irimia M."/>
            <person name="Rigden D.J."/>
            <person name="Fitzpatrick D.A."/>
            <person name="Lorenzo-Morales J."/>
            <person name="Bateman A."/>
            <person name="Chiu C.H."/>
            <person name="Tang P."/>
            <person name="Hegemann P."/>
            <person name="Fromm H."/>
            <person name="Raoult D."/>
            <person name="Greub G."/>
            <person name="Miranda-Saavedra D."/>
            <person name="Chen N."/>
            <person name="Nash P."/>
            <person name="Ginger M.L."/>
            <person name="Horn M."/>
            <person name="Schaap P."/>
            <person name="Caler L."/>
            <person name="Loftus B."/>
        </authorList>
    </citation>
    <scope>NUCLEOTIDE SEQUENCE [LARGE SCALE GENOMIC DNA]</scope>
    <source>
        <strain evidence="2 3">Neff</strain>
    </source>
</reference>
<dbReference type="InterPro" id="IPR036770">
    <property type="entry name" value="Ankyrin_rpt-contain_sf"/>
</dbReference>
<feature type="repeat" description="ANK" evidence="1">
    <location>
        <begin position="158"/>
        <end position="190"/>
    </location>
</feature>
<dbReference type="SUPFAM" id="SSF48403">
    <property type="entry name" value="Ankyrin repeat"/>
    <property type="match status" value="1"/>
</dbReference>
<dbReference type="InterPro" id="IPR002110">
    <property type="entry name" value="Ankyrin_rpt"/>
</dbReference>
<dbReference type="GeneID" id="14918610"/>
<dbReference type="PROSITE" id="PS50088">
    <property type="entry name" value="ANK_REPEAT"/>
    <property type="match status" value="1"/>
</dbReference>
<proteinExistence type="predicted"/>
<evidence type="ECO:0000256" key="1">
    <source>
        <dbReference type="PROSITE-ProRule" id="PRU00023"/>
    </source>
</evidence>
<dbReference type="AlphaFoldDB" id="L8GY37"/>
<protein>
    <submittedName>
        <fullName evidence="2">Uncharacterized protein</fullName>
    </submittedName>
</protein>
<gene>
    <name evidence="2" type="ORF">ACA1_249130</name>
</gene>
<dbReference type="PROSITE" id="PS50297">
    <property type="entry name" value="ANK_REP_REGION"/>
    <property type="match status" value="1"/>
</dbReference>
<dbReference type="Gene3D" id="2.40.30.10">
    <property type="entry name" value="Translation factors"/>
    <property type="match status" value="1"/>
</dbReference>
<dbReference type="Gene3D" id="1.25.40.20">
    <property type="entry name" value="Ankyrin repeat-containing domain"/>
    <property type="match status" value="1"/>
</dbReference>
<sequence length="289" mass="32137">MHAREDAGTMLELTVTEFTVSGRRVLTVGQDVAVHSHGEVAEVRLRPLAGFVVEPFDVCPHLGRVLIRDTVTLAFGKVVRVARRYKSTFLDLLRNLEALRAAVEKESACLLGRDEHNNTLLHLLIGGRYEGVGMVVQQVEGRFGRVAAQKLMRVRNIRGETAIHLALGCGWFEVAALLLSLGAPLVPSKQEQARLSKLWKKPIPSPIDILDRRFRRAHSSRAVAQAEERRSRSTTHAAGIQRSPLNLALLCLVVLTRDRDDFTNLEDMLPTQAMQELFAIALCSLSSRQ</sequence>
<evidence type="ECO:0000313" key="3">
    <source>
        <dbReference type="Proteomes" id="UP000011083"/>
    </source>
</evidence>
<organism evidence="2 3">
    <name type="scientific">Acanthamoeba castellanii (strain ATCC 30010 / Neff)</name>
    <dbReference type="NCBI Taxonomy" id="1257118"/>
    <lineage>
        <taxon>Eukaryota</taxon>
        <taxon>Amoebozoa</taxon>
        <taxon>Discosea</taxon>
        <taxon>Longamoebia</taxon>
        <taxon>Centramoebida</taxon>
        <taxon>Acanthamoebidae</taxon>
        <taxon>Acanthamoeba</taxon>
    </lineage>
</organism>
<dbReference type="Proteomes" id="UP000011083">
    <property type="component" value="Unassembled WGS sequence"/>
</dbReference>
<dbReference type="KEGG" id="acan:ACA1_249130"/>
<keyword evidence="3" id="KW-1185">Reference proteome</keyword>